<dbReference type="Gene3D" id="3.40.1190.20">
    <property type="match status" value="1"/>
</dbReference>
<accession>A0A4S8PSP3</accession>
<keyword evidence="3 5" id="KW-0418">Kinase</keyword>
<dbReference type="GO" id="GO:0042840">
    <property type="term" value="P:D-glucuronate catabolic process"/>
    <property type="evidence" value="ECO:0007669"/>
    <property type="project" value="TreeGrafter"/>
</dbReference>
<protein>
    <submittedName>
        <fullName evidence="5">Sugar kinase</fullName>
    </submittedName>
</protein>
<reference evidence="5 6" key="1">
    <citation type="submission" date="2019-04" db="EMBL/GenBank/DDBJ databases">
        <title>genome sequence of strain W3.</title>
        <authorList>
            <person name="Gao J."/>
            <person name="Sun J."/>
        </authorList>
    </citation>
    <scope>NUCLEOTIDE SEQUENCE [LARGE SCALE GENOMIC DNA]</scope>
    <source>
        <strain evidence="5 6">W3</strain>
    </source>
</reference>
<gene>
    <name evidence="5" type="ORF">FAA86_22065</name>
</gene>
<dbReference type="PANTHER" id="PTHR43085:SF15">
    <property type="entry name" value="2-DEHYDRO-3-DEOXYGLUCONOKINASE"/>
    <property type="match status" value="1"/>
</dbReference>
<dbReference type="GO" id="GO:0006974">
    <property type="term" value="P:DNA damage response"/>
    <property type="evidence" value="ECO:0007669"/>
    <property type="project" value="TreeGrafter"/>
</dbReference>
<dbReference type="InterPro" id="IPR050306">
    <property type="entry name" value="PfkB_Carbo_kinase"/>
</dbReference>
<name>A0A4S8PSP3_9HYPH</name>
<dbReference type="EMBL" id="STGU01000021">
    <property type="protein sequence ID" value="THV31194.1"/>
    <property type="molecule type" value="Genomic_DNA"/>
</dbReference>
<dbReference type="GO" id="GO:0005829">
    <property type="term" value="C:cytosol"/>
    <property type="evidence" value="ECO:0007669"/>
    <property type="project" value="TreeGrafter"/>
</dbReference>
<dbReference type="PROSITE" id="PS00584">
    <property type="entry name" value="PFKB_KINASES_2"/>
    <property type="match status" value="1"/>
</dbReference>
<evidence type="ECO:0000259" key="4">
    <source>
        <dbReference type="Pfam" id="PF00294"/>
    </source>
</evidence>
<dbReference type="InterPro" id="IPR002173">
    <property type="entry name" value="Carboh/pur_kinase_PfkB_CS"/>
</dbReference>
<dbReference type="Proteomes" id="UP000307378">
    <property type="component" value="Unassembled WGS sequence"/>
</dbReference>
<comment type="caution">
    <text evidence="5">The sequence shown here is derived from an EMBL/GenBank/DDBJ whole genome shotgun (WGS) entry which is preliminary data.</text>
</comment>
<dbReference type="CDD" id="cd01166">
    <property type="entry name" value="KdgK"/>
    <property type="match status" value="1"/>
</dbReference>
<dbReference type="GO" id="GO:0008673">
    <property type="term" value="F:2-dehydro-3-deoxygluconokinase activity"/>
    <property type="evidence" value="ECO:0007669"/>
    <property type="project" value="TreeGrafter"/>
</dbReference>
<comment type="similarity">
    <text evidence="1">Belongs to the carbohydrate kinase PfkB family.</text>
</comment>
<dbReference type="PANTHER" id="PTHR43085">
    <property type="entry name" value="HEXOKINASE FAMILY MEMBER"/>
    <property type="match status" value="1"/>
</dbReference>
<dbReference type="SUPFAM" id="SSF53613">
    <property type="entry name" value="Ribokinase-like"/>
    <property type="match status" value="1"/>
</dbReference>
<proteinExistence type="inferred from homology"/>
<dbReference type="Pfam" id="PF00294">
    <property type="entry name" value="PfkB"/>
    <property type="match status" value="1"/>
</dbReference>
<evidence type="ECO:0000256" key="3">
    <source>
        <dbReference type="ARBA" id="ARBA00022777"/>
    </source>
</evidence>
<dbReference type="InterPro" id="IPR029056">
    <property type="entry name" value="Ribokinase-like"/>
</dbReference>
<dbReference type="AlphaFoldDB" id="A0A4S8PSP3"/>
<dbReference type="GO" id="GO:0019698">
    <property type="term" value="P:D-galacturonate catabolic process"/>
    <property type="evidence" value="ECO:0007669"/>
    <property type="project" value="TreeGrafter"/>
</dbReference>
<sequence>MGPSCRSTADGGRVKQHWSYKRGESMGRIVSIGECMGELSETGTPGALSMGFAGDTLNTAYYLRRSLGTDWQVDYLTAIGTDGLSDRMLDFLAAEGIGTDHVRCLSDKTIGLYYITLKDGERSFTYWRNDSAAKRLASDPSLLARALDGADMAYWSGITLAILSNQDRLALIEALSQFAGRGGTVVFDPNLRPRLWDNPETMRGWIHRAAAVSDLCLPSFEDEATWFGDTDPSETIKRYLAEGSQRVVVKNGAADVSFTDGAGQISTCAIPPVERVVDTTAAGDSFNAGFLAAELSGESVREAIAAGARLAGKVIGAKGALVPEATSRA</sequence>
<evidence type="ECO:0000313" key="6">
    <source>
        <dbReference type="Proteomes" id="UP000307378"/>
    </source>
</evidence>
<feature type="domain" description="Carbohydrate kinase PfkB" evidence="4">
    <location>
        <begin position="28"/>
        <end position="322"/>
    </location>
</feature>
<evidence type="ECO:0000313" key="5">
    <source>
        <dbReference type="EMBL" id="THV31194.1"/>
    </source>
</evidence>
<organism evidence="5 6">
    <name type="scientific">Rhizobium rosettiformans W3</name>
    <dbReference type="NCBI Taxonomy" id="538378"/>
    <lineage>
        <taxon>Bacteria</taxon>
        <taxon>Pseudomonadati</taxon>
        <taxon>Pseudomonadota</taxon>
        <taxon>Alphaproteobacteria</taxon>
        <taxon>Hyphomicrobiales</taxon>
        <taxon>Rhizobiaceae</taxon>
        <taxon>Rhizobium/Agrobacterium group</taxon>
        <taxon>Rhizobium</taxon>
    </lineage>
</organism>
<dbReference type="InterPro" id="IPR011611">
    <property type="entry name" value="PfkB_dom"/>
</dbReference>
<evidence type="ECO:0000256" key="2">
    <source>
        <dbReference type="ARBA" id="ARBA00022679"/>
    </source>
</evidence>
<evidence type="ECO:0000256" key="1">
    <source>
        <dbReference type="ARBA" id="ARBA00010688"/>
    </source>
</evidence>
<keyword evidence="2" id="KW-0808">Transferase</keyword>